<dbReference type="Pfam" id="PF08501">
    <property type="entry name" value="Shikimate_dh_N"/>
    <property type="match status" value="1"/>
</dbReference>
<dbReference type="SUPFAM" id="SSF51735">
    <property type="entry name" value="NAD(P)-binding Rossmann-fold domains"/>
    <property type="match status" value="1"/>
</dbReference>
<comment type="function">
    <text evidence="3">Involved in the biosynthesis of the chorismate, which leads to the biosynthesis of aromatic amino acids. Catalyzes the reversible NADPH linked reduction of 3-dehydroshikimate (DHSA) to yield shikimate (SA).</text>
</comment>
<dbReference type="NCBIfam" id="NF009201">
    <property type="entry name" value="PRK12549.1"/>
    <property type="match status" value="1"/>
</dbReference>
<feature type="binding site" evidence="3">
    <location>
        <position position="114"/>
    </location>
    <ligand>
        <name>shikimate</name>
        <dbReference type="ChEBI" id="CHEBI:36208"/>
    </ligand>
</feature>
<dbReference type="Gene3D" id="3.40.50.720">
    <property type="entry name" value="NAD(P)-binding Rossmann-like Domain"/>
    <property type="match status" value="1"/>
</dbReference>
<evidence type="ECO:0000313" key="5">
    <source>
        <dbReference type="EMBL" id="MFD0801483.1"/>
    </source>
</evidence>
<feature type="binding site" evidence="3">
    <location>
        <position position="249"/>
    </location>
    <ligand>
        <name>shikimate</name>
        <dbReference type="ChEBI" id="CHEBI:36208"/>
    </ligand>
</feature>
<dbReference type="GO" id="GO:0004764">
    <property type="term" value="F:shikimate 3-dehydrogenase (NADP+) activity"/>
    <property type="evidence" value="ECO:0007669"/>
    <property type="project" value="UniProtKB-EC"/>
</dbReference>
<dbReference type="CDD" id="cd01065">
    <property type="entry name" value="NAD_bind_Shikimate_DH"/>
    <property type="match status" value="1"/>
</dbReference>
<dbReference type="InterPro" id="IPR013708">
    <property type="entry name" value="Shikimate_DH-bd_N"/>
</dbReference>
<feature type="binding site" evidence="3">
    <location>
        <position position="277"/>
    </location>
    <ligand>
        <name>shikimate</name>
        <dbReference type="ChEBI" id="CHEBI:36208"/>
    </ligand>
</feature>
<dbReference type="InterPro" id="IPR046346">
    <property type="entry name" value="Aminoacid_DH-like_N_sf"/>
</dbReference>
<feature type="active site" description="Proton acceptor" evidence="3">
    <location>
        <position position="93"/>
    </location>
</feature>
<comment type="caution">
    <text evidence="5">The sequence shown here is derived from an EMBL/GenBank/DDBJ whole genome shotgun (WGS) entry which is preliminary data.</text>
</comment>
<dbReference type="EC" id="1.1.1.25" evidence="3"/>
<evidence type="ECO:0000256" key="3">
    <source>
        <dbReference type="HAMAP-Rule" id="MF_00222"/>
    </source>
</evidence>
<feature type="binding site" evidence="3">
    <location>
        <begin position="153"/>
        <end position="157"/>
    </location>
    <ligand>
        <name>NADP(+)</name>
        <dbReference type="ChEBI" id="CHEBI:58349"/>
    </ligand>
</feature>
<sequence length="306" mass="31377">MTGAIGDEAAQHTAWPGPAGAAPSYLVGLVGAGVGPSLTPPMHEREAAASGRRLIYRTIDITDLGLPAESVAELVPAARRLGFNGLNITHPCKQLVLPVLDGLTADAAAIGAVNTVVFDGGSAIGHNTDWSGFASSLARGLPHAPRDRVVLLGAGGAGAALAHALLVSGVRELAVADLDAERAGELAERVGRRFPDAAVGIGDAAAPDRLLAWAEGLVHATPVGMAHHPGIPVPPELLRPPLWVADAVYRPLRTELLRSAEQNGCPTLDGGGMAVFQAADAFGLFTGLIPDRGRMLAHFHSLLAAE</sequence>
<dbReference type="InterPro" id="IPR036291">
    <property type="entry name" value="NAD(P)-bd_dom_sf"/>
</dbReference>
<protein>
    <recommendedName>
        <fullName evidence="3">Shikimate dehydrogenase (NADP(+))</fullName>
        <shortName evidence="3">SDH</shortName>
        <ecNumber evidence="3">1.1.1.25</ecNumber>
    </recommendedName>
</protein>
<dbReference type="Gene3D" id="3.40.50.10860">
    <property type="entry name" value="Leucine Dehydrogenase, chain A, domain 1"/>
    <property type="match status" value="1"/>
</dbReference>
<comment type="pathway">
    <text evidence="1 3">Metabolic intermediate biosynthesis; chorismate biosynthesis; chorismate from D-erythrose 4-phosphate and phosphoenolpyruvate: step 4/7.</text>
</comment>
<feature type="binding site" evidence="3">
    <location>
        <position position="270"/>
    </location>
    <ligand>
        <name>NADP(+)</name>
        <dbReference type="ChEBI" id="CHEBI:58349"/>
    </ligand>
</feature>
<evidence type="ECO:0000256" key="2">
    <source>
        <dbReference type="ARBA" id="ARBA00023141"/>
    </source>
</evidence>
<comment type="catalytic activity">
    <reaction evidence="3">
        <text>shikimate + NADP(+) = 3-dehydroshikimate + NADPH + H(+)</text>
        <dbReference type="Rhea" id="RHEA:17737"/>
        <dbReference type="ChEBI" id="CHEBI:15378"/>
        <dbReference type="ChEBI" id="CHEBI:16630"/>
        <dbReference type="ChEBI" id="CHEBI:36208"/>
        <dbReference type="ChEBI" id="CHEBI:57783"/>
        <dbReference type="ChEBI" id="CHEBI:58349"/>
        <dbReference type="EC" id="1.1.1.25"/>
    </reaction>
</comment>
<feature type="binding site" evidence="3">
    <location>
        <position position="247"/>
    </location>
    <ligand>
        <name>NADP(+)</name>
        <dbReference type="ChEBI" id="CHEBI:58349"/>
    </ligand>
</feature>
<feature type="binding site" evidence="3">
    <location>
        <position position="89"/>
    </location>
    <ligand>
        <name>shikimate</name>
        <dbReference type="ChEBI" id="CHEBI:36208"/>
    </ligand>
</feature>
<dbReference type="EMBL" id="JBHTHR010000230">
    <property type="protein sequence ID" value="MFD0801483.1"/>
    <property type="molecule type" value="Genomic_DNA"/>
</dbReference>
<feature type="domain" description="Shikimate dehydrogenase substrate binding N-terminal" evidence="4">
    <location>
        <begin position="29"/>
        <end position="116"/>
    </location>
</feature>
<comment type="subunit">
    <text evidence="3">Homodimer.</text>
</comment>
<comment type="caution">
    <text evidence="3">Lacks conserved residue(s) required for the propagation of feature annotation.</text>
</comment>
<evidence type="ECO:0000259" key="4">
    <source>
        <dbReference type="Pfam" id="PF08501"/>
    </source>
</evidence>
<evidence type="ECO:0000313" key="6">
    <source>
        <dbReference type="Proteomes" id="UP001596956"/>
    </source>
</evidence>
<accession>A0ABW3BDY0</accession>
<dbReference type="PANTHER" id="PTHR21089:SF1">
    <property type="entry name" value="BIFUNCTIONAL 3-DEHYDROQUINATE DEHYDRATASE_SHIKIMATE DEHYDROGENASE, CHLOROPLASTIC"/>
    <property type="match status" value="1"/>
</dbReference>
<feature type="binding site" evidence="3">
    <location>
        <begin position="37"/>
        <end position="39"/>
    </location>
    <ligand>
        <name>shikimate</name>
        <dbReference type="ChEBI" id="CHEBI:36208"/>
    </ligand>
</feature>
<keyword evidence="3 5" id="KW-0560">Oxidoreductase</keyword>
<name>A0ABW3BDY0_9ACTN</name>
<evidence type="ECO:0000256" key="1">
    <source>
        <dbReference type="ARBA" id="ARBA00004871"/>
    </source>
</evidence>
<proteinExistence type="inferred from homology"/>
<reference evidence="6" key="1">
    <citation type="journal article" date="2019" name="Int. J. Syst. Evol. Microbiol.">
        <title>The Global Catalogue of Microorganisms (GCM) 10K type strain sequencing project: providing services to taxonomists for standard genome sequencing and annotation.</title>
        <authorList>
            <consortium name="The Broad Institute Genomics Platform"/>
            <consortium name="The Broad Institute Genome Sequencing Center for Infectious Disease"/>
            <person name="Wu L."/>
            <person name="Ma J."/>
        </authorList>
    </citation>
    <scope>NUCLEOTIDE SEQUENCE [LARGE SCALE GENOMIC DNA]</scope>
    <source>
        <strain evidence="6">CCUG 63369</strain>
    </source>
</reference>
<keyword evidence="3" id="KW-0028">Amino-acid biosynthesis</keyword>
<dbReference type="HAMAP" id="MF_00222">
    <property type="entry name" value="Shikimate_DH_AroE"/>
    <property type="match status" value="1"/>
</dbReference>
<dbReference type="PANTHER" id="PTHR21089">
    <property type="entry name" value="SHIKIMATE DEHYDROGENASE"/>
    <property type="match status" value="1"/>
</dbReference>
<comment type="similarity">
    <text evidence="3">Belongs to the shikimate dehydrogenase family.</text>
</comment>
<dbReference type="SUPFAM" id="SSF53223">
    <property type="entry name" value="Aminoacid dehydrogenase-like, N-terminal domain"/>
    <property type="match status" value="1"/>
</dbReference>
<dbReference type="InterPro" id="IPR022893">
    <property type="entry name" value="Shikimate_DH_fam"/>
</dbReference>
<keyword evidence="6" id="KW-1185">Reference proteome</keyword>
<organism evidence="5 6">
    <name type="scientific">Streptomonospora algeriensis</name>
    <dbReference type="NCBI Taxonomy" id="995084"/>
    <lineage>
        <taxon>Bacteria</taxon>
        <taxon>Bacillati</taxon>
        <taxon>Actinomycetota</taxon>
        <taxon>Actinomycetes</taxon>
        <taxon>Streptosporangiales</taxon>
        <taxon>Nocardiopsidaceae</taxon>
        <taxon>Streptomonospora</taxon>
    </lineage>
</organism>
<dbReference type="NCBIfam" id="NF001319">
    <property type="entry name" value="PRK00258.3-3"/>
    <property type="match status" value="1"/>
</dbReference>
<feature type="binding site" evidence="3">
    <location>
        <position position="129"/>
    </location>
    <ligand>
        <name>shikimate</name>
        <dbReference type="ChEBI" id="CHEBI:36208"/>
    </ligand>
</feature>
<gene>
    <name evidence="3" type="primary">aroE</name>
    <name evidence="5" type="ORF">ACFQZU_09150</name>
</gene>
<keyword evidence="2 3" id="KW-0057">Aromatic amino acid biosynthesis</keyword>
<keyword evidence="3" id="KW-0521">NADP</keyword>
<dbReference type="Proteomes" id="UP001596956">
    <property type="component" value="Unassembled WGS sequence"/>
</dbReference>